<sequence length="102" mass="11629">MTKKTKKPVALECEDWFYLSLREISCSYGVSKELILEIIDEGIVTPQRDEKEELLFDSEAVKNIGTVLRLNRDLGVNWAGAGLALELLEEIEHLKRLLAQKL</sequence>
<name>A0A222P067_9GAMM</name>
<protein>
    <submittedName>
        <fullName evidence="1">Chaperone modulatory protein CbpM</fullName>
    </submittedName>
</protein>
<dbReference type="OrthoDB" id="5651480at2"/>
<dbReference type="Gene3D" id="1.10.1660.10">
    <property type="match status" value="1"/>
</dbReference>
<proteinExistence type="predicted"/>
<evidence type="ECO:0000313" key="1">
    <source>
        <dbReference type="EMBL" id="ASQ45216.1"/>
    </source>
</evidence>
<dbReference type="Pfam" id="PF13591">
    <property type="entry name" value="MerR_2"/>
    <property type="match status" value="1"/>
</dbReference>
<reference evidence="2" key="1">
    <citation type="submission" date="2016-07" db="EMBL/GenBank/DDBJ databases">
        <authorList>
            <person name="Florea S."/>
            <person name="Webb J.S."/>
            <person name="Jaromczyk J."/>
            <person name="Schardl C.L."/>
        </authorList>
    </citation>
    <scope>NUCLEOTIDE SEQUENCE [LARGE SCALE GENOMIC DNA]</scope>
    <source>
        <strain evidence="2">CDC-D5610</strain>
    </source>
</reference>
<evidence type="ECO:0000313" key="2">
    <source>
        <dbReference type="Proteomes" id="UP000201728"/>
    </source>
</evidence>
<dbReference type="Proteomes" id="UP000201728">
    <property type="component" value="Chromosome"/>
</dbReference>
<gene>
    <name evidence="1" type="primary">cbpM</name>
    <name evidence="1" type="ORF">clem_03290</name>
</gene>
<keyword evidence="2" id="KW-1185">Reference proteome</keyword>
<dbReference type="RefSeq" id="WP_094090297.1">
    <property type="nucleotide sequence ID" value="NZ_CP016397.1"/>
</dbReference>
<organism evidence="1 2">
    <name type="scientific">Legionella clemsonensis</name>
    <dbReference type="NCBI Taxonomy" id="1867846"/>
    <lineage>
        <taxon>Bacteria</taxon>
        <taxon>Pseudomonadati</taxon>
        <taxon>Pseudomonadota</taxon>
        <taxon>Gammaproteobacteria</taxon>
        <taxon>Legionellales</taxon>
        <taxon>Legionellaceae</taxon>
        <taxon>Legionella</taxon>
    </lineage>
</organism>
<dbReference type="KEGG" id="lcd:clem_03290"/>
<accession>A0A222P067</accession>
<dbReference type="AlphaFoldDB" id="A0A222P067"/>
<dbReference type="EMBL" id="CP016397">
    <property type="protein sequence ID" value="ASQ45216.1"/>
    <property type="molecule type" value="Genomic_DNA"/>
</dbReference>